<comment type="caution">
    <text evidence="2">The sequence shown here is derived from an EMBL/GenBank/DDBJ whole genome shotgun (WGS) entry which is preliminary data.</text>
</comment>
<dbReference type="EMBL" id="JBBWWQ010000018">
    <property type="protein sequence ID" value="KAK8921122.1"/>
    <property type="molecule type" value="Genomic_DNA"/>
</dbReference>
<evidence type="ECO:0000313" key="3">
    <source>
        <dbReference type="Proteomes" id="UP001418222"/>
    </source>
</evidence>
<reference evidence="2 3" key="1">
    <citation type="journal article" date="2022" name="Nat. Plants">
        <title>Genomes of leafy and leafless Platanthera orchids illuminate the evolution of mycoheterotrophy.</title>
        <authorList>
            <person name="Li M.H."/>
            <person name="Liu K.W."/>
            <person name="Li Z."/>
            <person name="Lu H.C."/>
            <person name="Ye Q.L."/>
            <person name="Zhang D."/>
            <person name="Wang J.Y."/>
            <person name="Li Y.F."/>
            <person name="Zhong Z.M."/>
            <person name="Liu X."/>
            <person name="Yu X."/>
            <person name="Liu D.K."/>
            <person name="Tu X.D."/>
            <person name="Liu B."/>
            <person name="Hao Y."/>
            <person name="Liao X.Y."/>
            <person name="Jiang Y.T."/>
            <person name="Sun W.H."/>
            <person name="Chen J."/>
            <person name="Chen Y.Q."/>
            <person name="Ai Y."/>
            <person name="Zhai J.W."/>
            <person name="Wu S.S."/>
            <person name="Zhou Z."/>
            <person name="Hsiao Y.Y."/>
            <person name="Wu W.L."/>
            <person name="Chen Y.Y."/>
            <person name="Lin Y.F."/>
            <person name="Hsu J.L."/>
            <person name="Li C.Y."/>
            <person name="Wang Z.W."/>
            <person name="Zhao X."/>
            <person name="Zhong W.Y."/>
            <person name="Ma X.K."/>
            <person name="Ma L."/>
            <person name="Huang J."/>
            <person name="Chen G.Z."/>
            <person name="Huang M.Z."/>
            <person name="Huang L."/>
            <person name="Peng D.H."/>
            <person name="Luo Y.B."/>
            <person name="Zou S.Q."/>
            <person name="Chen S.P."/>
            <person name="Lan S."/>
            <person name="Tsai W.C."/>
            <person name="Van de Peer Y."/>
            <person name="Liu Z.J."/>
        </authorList>
    </citation>
    <scope>NUCLEOTIDE SEQUENCE [LARGE SCALE GENOMIC DNA]</scope>
    <source>
        <strain evidence="2">Lor287</strain>
    </source>
</reference>
<sequence length="227" mass="25547">MAAQESSSFTFVLHPPFFQSLKPSQTKRETTMECLPLLSKLEEPDKAAIKEELQFCRDRGMEKTAAAAALGIGLRPGFDDEEEESKFEEEKIGFWIPTAAQILAGAVQFCCSVCSKSFNRYNNLQEGPRISERGAANLQAEAGLLLLLHWLQQPHQPSPSEAIEGLQNSADSLQEKAWSEAAIRLHQMQKAVRRQRRLEDAREELRQAVALLLRLSFQAQTIARRSH</sequence>
<feature type="coiled-coil region" evidence="1">
    <location>
        <begin position="188"/>
        <end position="215"/>
    </location>
</feature>
<dbReference type="GO" id="GO:0003700">
    <property type="term" value="F:DNA-binding transcription factor activity"/>
    <property type="evidence" value="ECO:0007669"/>
    <property type="project" value="InterPro"/>
</dbReference>
<dbReference type="PANTHER" id="PTHR45878">
    <property type="entry name" value="ZINC FINGER PROTEIN WIP2"/>
    <property type="match status" value="1"/>
</dbReference>
<evidence type="ECO:0000256" key="1">
    <source>
        <dbReference type="SAM" id="Coils"/>
    </source>
</evidence>
<dbReference type="InterPro" id="IPR043584">
    <property type="entry name" value="WIP1/2/3/4/5/6"/>
</dbReference>
<evidence type="ECO:0000313" key="2">
    <source>
        <dbReference type="EMBL" id="KAK8921122.1"/>
    </source>
</evidence>
<keyword evidence="1" id="KW-0175">Coiled coil</keyword>
<protein>
    <submittedName>
        <fullName evidence="2">Uncharacterized protein</fullName>
    </submittedName>
</protein>
<organism evidence="2 3">
    <name type="scientific">Platanthera zijinensis</name>
    <dbReference type="NCBI Taxonomy" id="2320716"/>
    <lineage>
        <taxon>Eukaryota</taxon>
        <taxon>Viridiplantae</taxon>
        <taxon>Streptophyta</taxon>
        <taxon>Embryophyta</taxon>
        <taxon>Tracheophyta</taxon>
        <taxon>Spermatophyta</taxon>
        <taxon>Magnoliopsida</taxon>
        <taxon>Liliopsida</taxon>
        <taxon>Asparagales</taxon>
        <taxon>Orchidaceae</taxon>
        <taxon>Orchidoideae</taxon>
        <taxon>Orchideae</taxon>
        <taxon>Orchidinae</taxon>
        <taxon>Platanthera</taxon>
    </lineage>
</organism>
<dbReference type="GO" id="GO:0005634">
    <property type="term" value="C:nucleus"/>
    <property type="evidence" value="ECO:0007669"/>
    <property type="project" value="TreeGrafter"/>
</dbReference>
<accession>A0AAP0AZS2</accession>
<dbReference type="PANTHER" id="PTHR45878:SF35">
    <property type="entry name" value="OS05G0444200 PROTEIN"/>
    <property type="match status" value="1"/>
</dbReference>
<proteinExistence type="predicted"/>
<name>A0AAP0AZS2_9ASPA</name>
<dbReference type="AlphaFoldDB" id="A0AAP0AZS2"/>
<keyword evidence="3" id="KW-1185">Reference proteome</keyword>
<dbReference type="Proteomes" id="UP001418222">
    <property type="component" value="Unassembled WGS sequence"/>
</dbReference>
<gene>
    <name evidence="2" type="ORF">KSP39_PZI020875</name>
</gene>